<evidence type="ECO:0000256" key="4">
    <source>
        <dbReference type="SAM" id="MobiDB-lite"/>
    </source>
</evidence>
<comment type="caution">
    <text evidence="6">The sequence shown here is derived from an EMBL/GenBank/DDBJ whole genome shotgun (WGS) entry which is preliminary data.</text>
</comment>
<evidence type="ECO:0000256" key="2">
    <source>
        <dbReference type="ARBA" id="ARBA00024341"/>
    </source>
</evidence>
<dbReference type="InterPro" id="IPR025064">
    <property type="entry name" value="DUF4005"/>
</dbReference>
<feature type="compositionally biased region" description="Basic and acidic residues" evidence="4">
    <location>
        <begin position="293"/>
        <end position="302"/>
    </location>
</feature>
<reference evidence="7" key="1">
    <citation type="journal article" date="2018" name="Gigascience">
        <title>Genome assembly of the Pink Ipe (Handroanthus impetiginosus, Bignoniaceae), a highly valued, ecologically keystone Neotropical timber forest tree.</title>
        <authorList>
            <person name="Silva-Junior O.B."/>
            <person name="Grattapaglia D."/>
            <person name="Novaes E."/>
            <person name="Collevatti R.G."/>
        </authorList>
    </citation>
    <scope>NUCLEOTIDE SEQUENCE [LARGE SCALE GENOMIC DNA]</scope>
    <source>
        <strain evidence="7">cv. UFG-1</strain>
    </source>
</reference>
<dbReference type="SMART" id="SM00015">
    <property type="entry name" value="IQ"/>
    <property type="match status" value="1"/>
</dbReference>
<dbReference type="Pfam" id="PF00612">
    <property type="entry name" value="IQ"/>
    <property type="match status" value="1"/>
</dbReference>
<evidence type="ECO:0000259" key="5">
    <source>
        <dbReference type="Pfam" id="PF13178"/>
    </source>
</evidence>
<protein>
    <recommendedName>
        <fullName evidence="5">DUF4005 domain-containing protein</fullName>
    </recommendedName>
</protein>
<dbReference type="AlphaFoldDB" id="A0A2G9H0V6"/>
<keyword evidence="7" id="KW-1185">Reference proteome</keyword>
<dbReference type="EMBL" id="NKXS01003012">
    <property type="protein sequence ID" value="PIN11151.1"/>
    <property type="molecule type" value="Genomic_DNA"/>
</dbReference>
<comment type="similarity">
    <text evidence="2">Belongs to the IQD family.</text>
</comment>
<dbReference type="PANTHER" id="PTHR32295">
    <property type="entry name" value="IQ-DOMAIN 5-RELATED"/>
    <property type="match status" value="1"/>
</dbReference>
<proteinExistence type="inferred from homology"/>
<dbReference type="Pfam" id="PF13178">
    <property type="entry name" value="DUF4005"/>
    <property type="match status" value="1"/>
</dbReference>
<dbReference type="Proteomes" id="UP000231279">
    <property type="component" value="Unassembled WGS sequence"/>
</dbReference>
<dbReference type="OrthoDB" id="1923765at2759"/>
<evidence type="ECO:0000256" key="1">
    <source>
        <dbReference type="ARBA" id="ARBA00022860"/>
    </source>
</evidence>
<feature type="domain" description="DUF4005" evidence="5">
    <location>
        <begin position="349"/>
        <end position="414"/>
    </location>
</feature>
<dbReference type="STRING" id="429701.A0A2G9H0V6"/>
<name>A0A2G9H0V6_9LAMI</name>
<feature type="region of interest" description="Disordered" evidence="4">
    <location>
        <begin position="293"/>
        <end position="438"/>
    </location>
</feature>
<dbReference type="GO" id="GO:0005516">
    <property type="term" value="F:calmodulin binding"/>
    <property type="evidence" value="ECO:0007669"/>
    <property type="project" value="UniProtKB-KW"/>
</dbReference>
<evidence type="ECO:0000313" key="6">
    <source>
        <dbReference type="EMBL" id="PIN11151.1"/>
    </source>
</evidence>
<sequence length="438" mass="48468">MGKRGAWFTAVKRAIICESKEKREKKSRKSQRWFGKQRSIGLDSSEAEKTVVVAPTRSPMQDVKLMEAENEQNRHAYSVALVTAMAAEAAVAAANAAAEVVRLRTAAACNSGNTKEEIAAVKIQTAFRGYLARRALGALRGLVRLKSLVRGQSVRRQSASTLKCMQTLARIQSEVRARRIRLSEETSAVQRQMQQQHEKELQKPLVSNAENWDDSTHSKEKIDANLQQRREAAMRRERALAYAYSHQQTFRNSSTSRNQMFTDPNNPGWGWSWLEQWMANRTLLENMNNAVDKEPTVNDHSRSSPKIQSPAAQKHNRPSSRQSPLTPKSKIASKMTDDDSKSMISTQSERGPRQSIAGSSVRDDESFASSPAIPGYMASTESARAKSRLSTSSPVGSEKLGGSVKKRLSFSSSPGGLRRHSAPMKGDLSHVNDVALSS</sequence>
<dbReference type="CDD" id="cd23767">
    <property type="entry name" value="IQCD"/>
    <property type="match status" value="1"/>
</dbReference>
<dbReference type="PROSITE" id="PS50096">
    <property type="entry name" value="IQ"/>
    <property type="match status" value="1"/>
</dbReference>
<comment type="subunit">
    <text evidence="3">Binds to multiple calmodulin (CaM) in the presence of Ca(2+) and CaM-like proteins.</text>
</comment>
<gene>
    <name evidence="6" type="ORF">CDL12_16258</name>
</gene>
<dbReference type="InterPro" id="IPR000048">
    <property type="entry name" value="IQ_motif_EF-hand-BS"/>
</dbReference>
<evidence type="ECO:0000256" key="3">
    <source>
        <dbReference type="ARBA" id="ARBA00024378"/>
    </source>
</evidence>
<keyword evidence="1" id="KW-0112">Calmodulin-binding</keyword>
<evidence type="ECO:0000313" key="7">
    <source>
        <dbReference type="Proteomes" id="UP000231279"/>
    </source>
</evidence>
<organism evidence="6 7">
    <name type="scientific">Handroanthus impetiginosus</name>
    <dbReference type="NCBI Taxonomy" id="429701"/>
    <lineage>
        <taxon>Eukaryota</taxon>
        <taxon>Viridiplantae</taxon>
        <taxon>Streptophyta</taxon>
        <taxon>Embryophyta</taxon>
        <taxon>Tracheophyta</taxon>
        <taxon>Spermatophyta</taxon>
        <taxon>Magnoliopsida</taxon>
        <taxon>eudicotyledons</taxon>
        <taxon>Gunneridae</taxon>
        <taxon>Pentapetalae</taxon>
        <taxon>asterids</taxon>
        <taxon>lamiids</taxon>
        <taxon>Lamiales</taxon>
        <taxon>Bignoniaceae</taxon>
        <taxon>Crescentiina</taxon>
        <taxon>Tabebuia alliance</taxon>
        <taxon>Handroanthus</taxon>
    </lineage>
</organism>
<dbReference type="PANTHER" id="PTHR32295:SF216">
    <property type="entry name" value="PROTEIN IQ-DOMAIN 3"/>
    <property type="match status" value="1"/>
</dbReference>
<accession>A0A2G9H0V6</accession>